<proteinExistence type="predicted"/>
<dbReference type="Gene3D" id="1.10.10.10">
    <property type="entry name" value="Winged helix-like DNA-binding domain superfamily/Winged helix DNA-binding domain"/>
    <property type="match status" value="1"/>
</dbReference>
<reference evidence="7 8" key="1">
    <citation type="submission" date="2017-01" db="EMBL/GenBank/DDBJ databases">
        <authorList>
            <person name="Mah S.A."/>
            <person name="Swanson W.J."/>
            <person name="Moy G.W."/>
            <person name="Vacquier V.D."/>
        </authorList>
    </citation>
    <scope>NUCLEOTIDE SEQUENCE [LARGE SCALE GENOMIC DNA]</scope>
    <source>
        <strain evidence="7 8">CPCC 203464</strain>
    </source>
</reference>
<organism evidence="7 8">
    <name type="scientific">Williamsia sterculiae</name>
    <dbReference type="NCBI Taxonomy" id="1344003"/>
    <lineage>
        <taxon>Bacteria</taxon>
        <taxon>Bacillati</taxon>
        <taxon>Actinomycetota</taxon>
        <taxon>Actinomycetes</taxon>
        <taxon>Mycobacteriales</taxon>
        <taxon>Nocardiaceae</taxon>
        <taxon>Williamsia</taxon>
    </lineage>
</organism>
<keyword evidence="8" id="KW-1185">Reference proteome</keyword>
<dbReference type="Pfam" id="PF04545">
    <property type="entry name" value="Sigma70_r4"/>
    <property type="match status" value="1"/>
</dbReference>
<dbReference type="SMART" id="SM00487">
    <property type="entry name" value="DEXDc"/>
    <property type="match status" value="1"/>
</dbReference>
<dbReference type="Pfam" id="PF00271">
    <property type="entry name" value="Helicase_C"/>
    <property type="match status" value="1"/>
</dbReference>
<dbReference type="EMBL" id="FTNT01000014">
    <property type="protein sequence ID" value="SIS21968.1"/>
    <property type="molecule type" value="Genomic_DNA"/>
</dbReference>
<dbReference type="GO" id="GO:0006352">
    <property type="term" value="P:DNA-templated transcription initiation"/>
    <property type="evidence" value="ECO:0007669"/>
    <property type="project" value="InterPro"/>
</dbReference>
<evidence type="ECO:0000259" key="5">
    <source>
        <dbReference type="PROSITE" id="PS51192"/>
    </source>
</evidence>
<evidence type="ECO:0000313" key="7">
    <source>
        <dbReference type="EMBL" id="SIS21968.1"/>
    </source>
</evidence>
<dbReference type="PROSITE" id="PS51192">
    <property type="entry name" value="HELICASE_ATP_BIND_1"/>
    <property type="match status" value="1"/>
</dbReference>
<evidence type="ECO:0000256" key="4">
    <source>
        <dbReference type="ARBA" id="ARBA00022840"/>
    </source>
</evidence>
<dbReference type="InterPro" id="IPR014001">
    <property type="entry name" value="Helicase_ATP-bd"/>
</dbReference>
<dbReference type="InterPro" id="IPR050615">
    <property type="entry name" value="ATP-dep_DNA_Helicase"/>
</dbReference>
<dbReference type="PANTHER" id="PTHR11274">
    <property type="entry name" value="RAD25/XP-B DNA REPAIR HELICASE"/>
    <property type="match status" value="1"/>
</dbReference>
<dbReference type="Gene3D" id="3.40.50.300">
    <property type="entry name" value="P-loop containing nucleotide triphosphate hydrolases"/>
    <property type="match status" value="2"/>
</dbReference>
<feature type="domain" description="Helicase ATP-binding" evidence="5">
    <location>
        <begin position="20"/>
        <end position="170"/>
    </location>
</feature>
<dbReference type="InterPro" id="IPR013324">
    <property type="entry name" value="RNA_pol_sigma_r3/r4-like"/>
</dbReference>
<dbReference type="SUPFAM" id="SSF52540">
    <property type="entry name" value="P-loop containing nucleoside triphosphate hydrolases"/>
    <property type="match status" value="1"/>
</dbReference>
<evidence type="ECO:0000259" key="6">
    <source>
        <dbReference type="PROSITE" id="PS51194"/>
    </source>
</evidence>
<dbReference type="GO" id="GO:0003677">
    <property type="term" value="F:DNA binding"/>
    <property type="evidence" value="ECO:0007669"/>
    <property type="project" value="InterPro"/>
</dbReference>
<dbReference type="AlphaFoldDB" id="A0A1N7HBA9"/>
<dbReference type="SMART" id="SM00490">
    <property type="entry name" value="HELICc"/>
    <property type="match status" value="1"/>
</dbReference>
<sequence length="575" mass="62338">MTTSTLVSGTLRAWQQEALDRWNKCDRRAVVEAVTGTGKTTLGIHAAADALDRGLSVLVAVPGNELVNQWHRAIGAALPSARVGRRGDGYRDTFSDHDIIVSTVHSAITRSAPRPSGPALLVADEVHRYGASSFSRLLSDDYNERLGLTATFERSDNGVAEHLLPYFKNVLFGCDYLRGRSDGVLAPVRVMLVAVPLTPDEQSRYSNLDEIAKKERFLLTTKYGCRAEPFGHFMLDVQTVSDGLPADPATRSAWTYLQAFSRRRELLAQTQGKVDALRSLAPVLRAGGRTLAFSETKQSAQIAAETLLDEGVLAAPYTSDLKPRDRIQLLDAFRFGEMTALVAPKVLDEGVDVPEADVGIILASSKSRRQMIQRMGRIIRPKADGRTASFLVFFARGTSEDPANGAHETFLEDLTAIAEEVLDVAAIDAVDHLADWLRVKVTQTEPEALVDNDVRPVSLPIAERLVHERVNDSVDDQPLAEGEHIRAVIQSVGARPGQRSVDIVLSCLGSLPPDQVAVLLLRYGLAGDAPAAYTDIAAIFSTTTGEVKHIEQRAVEALSQGPEADILLASGAVNE</sequence>
<protein>
    <submittedName>
        <fullName evidence="7">RNA polymerase primary sigma factor</fullName>
    </submittedName>
</protein>
<gene>
    <name evidence="7" type="ORF">SAMN05445060_3846</name>
</gene>
<dbReference type="Proteomes" id="UP000186218">
    <property type="component" value="Unassembled WGS sequence"/>
</dbReference>
<evidence type="ECO:0000313" key="8">
    <source>
        <dbReference type="Proteomes" id="UP000186218"/>
    </source>
</evidence>
<dbReference type="InterPro" id="IPR006935">
    <property type="entry name" value="Helicase/UvrB_N"/>
</dbReference>
<dbReference type="InterPro" id="IPR027417">
    <property type="entry name" value="P-loop_NTPase"/>
</dbReference>
<dbReference type="STRING" id="1344003.SAMN05445060_3846"/>
<dbReference type="Pfam" id="PF04851">
    <property type="entry name" value="ResIII"/>
    <property type="match status" value="1"/>
</dbReference>
<dbReference type="GO" id="GO:0005524">
    <property type="term" value="F:ATP binding"/>
    <property type="evidence" value="ECO:0007669"/>
    <property type="project" value="UniProtKB-KW"/>
</dbReference>
<evidence type="ECO:0000256" key="2">
    <source>
        <dbReference type="ARBA" id="ARBA00022801"/>
    </source>
</evidence>
<name>A0A1N7HBA9_9NOCA</name>
<dbReference type="GO" id="GO:0016787">
    <property type="term" value="F:hydrolase activity"/>
    <property type="evidence" value="ECO:0007669"/>
    <property type="project" value="UniProtKB-KW"/>
</dbReference>
<dbReference type="InterPro" id="IPR036388">
    <property type="entry name" value="WH-like_DNA-bd_sf"/>
</dbReference>
<dbReference type="PANTHER" id="PTHR11274:SF0">
    <property type="entry name" value="GENERAL TRANSCRIPTION AND DNA REPAIR FACTOR IIH HELICASE SUBUNIT XPB"/>
    <property type="match status" value="1"/>
</dbReference>
<dbReference type="GO" id="GO:0004386">
    <property type="term" value="F:helicase activity"/>
    <property type="evidence" value="ECO:0007669"/>
    <property type="project" value="UniProtKB-KW"/>
</dbReference>
<keyword evidence="2" id="KW-0378">Hydrolase</keyword>
<evidence type="ECO:0000256" key="3">
    <source>
        <dbReference type="ARBA" id="ARBA00022806"/>
    </source>
</evidence>
<accession>A0A1N7HBA9</accession>
<dbReference type="SUPFAM" id="SSF88659">
    <property type="entry name" value="Sigma3 and sigma4 domains of RNA polymerase sigma factors"/>
    <property type="match status" value="1"/>
</dbReference>
<keyword evidence="4" id="KW-0067">ATP-binding</keyword>
<feature type="domain" description="Helicase C-terminal" evidence="6">
    <location>
        <begin position="276"/>
        <end position="437"/>
    </location>
</feature>
<dbReference type="InterPro" id="IPR007630">
    <property type="entry name" value="RNA_pol_sigma70_r4"/>
</dbReference>
<dbReference type="CDD" id="cd17926">
    <property type="entry name" value="DEXHc_RE"/>
    <property type="match status" value="1"/>
</dbReference>
<dbReference type="InterPro" id="IPR001650">
    <property type="entry name" value="Helicase_C-like"/>
</dbReference>
<dbReference type="RefSeq" id="WP_076482658.1">
    <property type="nucleotide sequence ID" value="NZ_FTNT01000014.1"/>
</dbReference>
<keyword evidence="3" id="KW-0347">Helicase</keyword>
<dbReference type="PROSITE" id="PS51194">
    <property type="entry name" value="HELICASE_CTER"/>
    <property type="match status" value="1"/>
</dbReference>
<dbReference type="GO" id="GO:0003700">
    <property type="term" value="F:DNA-binding transcription factor activity"/>
    <property type="evidence" value="ECO:0007669"/>
    <property type="project" value="InterPro"/>
</dbReference>
<dbReference type="OrthoDB" id="9776021at2"/>
<evidence type="ECO:0000256" key="1">
    <source>
        <dbReference type="ARBA" id="ARBA00022741"/>
    </source>
</evidence>
<keyword evidence="1" id="KW-0547">Nucleotide-binding</keyword>